<feature type="signal peptide" evidence="1">
    <location>
        <begin position="1"/>
        <end position="18"/>
    </location>
</feature>
<dbReference type="AlphaFoldDB" id="A0A0A9B6N9"/>
<evidence type="ECO:0000256" key="1">
    <source>
        <dbReference type="SAM" id="SignalP"/>
    </source>
</evidence>
<reference evidence="2" key="2">
    <citation type="journal article" date="2015" name="Data Brief">
        <title>Shoot transcriptome of the giant reed, Arundo donax.</title>
        <authorList>
            <person name="Barrero R.A."/>
            <person name="Guerrero F.D."/>
            <person name="Moolhuijzen P."/>
            <person name="Goolsby J.A."/>
            <person name="Tidwell J."/>
            <person name="Bellgard S.E."/>
            <person name="Bellgard M.I."/>
        </authorList>
    </citation>
    <scope>NUCLEOTIDE SEQUENCE</scope>
    <source>
        <tissue evidence="2">Shoot tissue taken approximately 20 cm above the soil surface</tissue>
    </source>
</reference>
<organism evidence="2">
    <name type="scientific">Arundo donax</name>
    <name type="common">Giant reed</name>
    <name type="synonym">Donax arundinaceus</name>
    <dbReference type="NCBI Taxonomy" id="35708"/>
    <lineage>
        <taxon>Eukaryota</taxon>
        <taxon>Viridiplantae</taxon>
        <taxon>Streptophyta</taxon>
        <taxon>Embryophyta</taxon>
        <taxon>Tracheophyta</taxon>
        <taxon>Spermatophyta</taxon>
        <taxon>Magnoliopsida</taxon>
        <taxon>Liliopsida</taxon>
        <taxon>Poales</taxon>
        <taxon>Poaceae</taxon>
        <taxon>PACMAD clade</taxon>
        <taxon>Arundinoideae</taxon>
        <taxon>Arundineae</taxon>
        <taxon>Arundo</taxon>
    </lineage>
</organism>
<dbReference type="EMBL" id="GBRH01241040">
    <property type="protein sequence ID" value="JAD56855.1"/>
    <property type="molecule type" value="Transcribed_RNA"/>
</dbReference>
<evidence type="ECO:0000313" key="2">
    <source>
        <dbReference type="EMBL" id="JAD56855.1"/>
    </source>
</evidence>
<accession>A0A0A9B6N9</accession>
<keyword evidence="1" id="KW-0732">Signal</keyword>
<reference evidence="2" key="1">
    <citation type="submission" date="2014-09" db="EMBL/GenBank/DDBJ databases">
        <authorList>
            <person name="Magalhaes I.L.F."/>
            <person name="Oliveira U."/>
            <person name="Santos F.R."/>
            <person name="Vidigal T.H.D.A."/>
            <person name="Brescovit A.D."/>
            <person name="Santos A.J."/>
        </authorList>
    </citation>
    <scope>NUCLEOTIDE SEQUENCE</scope>
    <source>
        <tissue evidence="2">Shoot tissue taken approximately 20 cm above the soil surface</tissue>
    </source>
</reference>
<sequence>MHVSLKGFLLMFLGLLRTLRMRLDYGVWLVPRGSVVYGPNWL</sequence>
<feature type="chain" id="PRO_5002062795" evidence="1">
    <location>
        <begin position="19"/>
        <end position="42"/>
    </location>
</feature>
<name>A0A0A9B6N9_ARUDO</name>
<proteinExistence type="predicted"/>
<protein>
    <submittedName>
        <fullName evidence="2">Uncharacterized protein</fullName>
    </submittedName>
</protein>